<evidence type="ECO:0000313" key="12">
    <source>
        <dbReference type="Proteomes" id="UP000429523"/>
    </source>
</evidence>
<dbReference type="EMBL" id="QXFZ01000507">
    <property type="protein sequence ID" value="KAE9113792.1"/>
    <property type="molecule type" value="Genomic_DNA"/>
</dbReference>
<dbReference type="EMBL" id="QXGD01000471">
    <property type="protein sequence ID" value="KAE9238477.1"/>
    <property type="molecule type" value="Genomic_DNA"/>
</dbReference>
<keyword evidence="13" id="KW-1185">Reference proteome</keyword>
<dbReference type="Proteomes" id="UP000441208">
    <property type="component" value="Unassembled WGS sequence"/>
</dbReference>
<dbReference type="Proteomes" id="UP000476176">
    <property type="component" value="Unassembled WGS sequence"/>
</dbReference>
<evidence type="ECO:0000256" key="1">
    <source>
        <dbReference type="SAM" id="SignalP"/>
    </source>
</evidence>
<proteinExistence type="predicted"/>
<evidence type="ECO:0000313" key="15">
    <source>
        <dbReference type="Proteomes" id="UP000440367"/>
    </source>
</evidence>
<evidence type="ECO:0000313" key="10">
    <source>
        <dbReference type="EMBL" id="KAE9313606.1"/>
    </source>
</evidence>
<dbReference type="Proteomes" id="UP000429523">
    <property type="component" value="Unassembled WGS sequence"/>
</dbReference>
<name>A0A6A3L312_9STRA</name>
<evidence type="ECO:0000313" key="2">
    <source>
        <dbReference type="EMBL" id="KAE8939592.1"/>
    </source>
</evidence>
<evidence type="ECO:0000313" key="21">
    <source>
        <dbReference type="Proteomes" id="UP000488956"/>
    </source>
</evidence>
<dbReference type="Proteomes" id="UP000437068">
    <property type="component" value="Unassembled WGS sequence"/>
</dbReference>
<dbReference type="EMBL" id="QXFY01000186">
    <property type="protein sequence ID" value="KAE9353106.1"/>
    <property type="molecule type" value="Genomic_DNA"/>
</dbReference>
<evidence type="ECO:0000313" key="9">
    <source>
        <dbReference type="EMBL" id="KAE9238477.1"/>
    </source>
</evidence>
<dbReference type="EMBL" id="QXGF01000479">
    <property type="protein sequence ID" value="KAE8939592.1"/>
    <property type="molecule type" value="Genomic_DNA"/>
</dbReference>
<evidence type="ECO:0000313" key="6">
    <source>
        <dbReference type="EMBL" id="KAE9146484.1"/>
    </source>
</evidence>
<evidence type="ECO:0000313" key="7">
    <source>
        <dbReference type="EMBL" id="KAE9215341.1"/>
    </source>
</evidence>
<evidence type="ECO:0008006" key="22">
    <source>
        <dbReference type="Google" id="ProtNLM"/>
    </source>
</evidence>
<evidence type="ECO:0000313" key="16">
    <source>
        <dbReference type="Proteomes" id="UP000440732"/>
    </source>
</evidence>
<evidence type="ECO:0000313" key="3">
    <source>
        <dbReference type="EMBL" id="KAE9014016.1"/>
    </source>
</evidence>
<dbReference type="Proteomes" id="UP000433483">
    <property type="component" value="Unassembled WGS sequence"/>
</dbReference>
<organism evidence="3 18">
    <name type="scientific">Phytophthora fragariae</name>
    <dbReference type="NCBI Taxonomy" id="53985"/>
    <lineage>
        <taxon>Eukaryota</taxon>
        <taxon>Sar</taxon>
        <taxon>Stramenopiles</taxon>
        <taxon>Oomycota</taxon>
        <taxon>Peronosporomycetes</taxon>
        <taxon>Peronosporales</taxon>
        <taxon>Peronosporaceae</taxon>
        <taxon>Phytophthora</taxon>
    </lineage>
</organism>
<reference evidence="18 19" key="1">
    <citation type="submission" date="2018-09" db="EMBL/GenBank/DDBJ databases">
        <title>Genomic investigation of the strawberry pathogen Phytophthora fragariae indicates pathogenicity is determined by transcriptional variation in three key races.</title>
        <authorList>
            <person name="Adams T.M."/>
            <person name="Armitage A.D."/>
            <person name="Sobczyk M.K."/>
            <person name="Bates H.J."/>
            <person name="Dunwell J.M."/>
            <person name="Nellist C.F."/>
            <person name="Harrison R.J."/>
        </authorList>
    </citation>
    <scope>NUCLEOTIDE SEQUENCE [LARGE SCALE GENOMIC DNA]</scope>
    <source>
        <strain evidence="10 14">A4</strain>
        <strain evidence="9 15">BC-1</strain>
        <strain evidence="8 19">BC-23</strain>
        <strain evidence="7 13">NOV-27</strain>
        <strain evidence="6 16">NOV-5</strain>
        <strain evidence="4 17">NOV-71</strain>
        <strain evidence="11 20">NOV-77</strain>
        <strain evidence="2 12">NOV-9</strain>
        <strain evidence="5 21">ONT-3</strain>
        <strain evidence="3 18">SCRP245</strain>
    </source>
</reference>
<evidence type="ECO:0000313" key="11">
    <source>
        <dbReference type="EMBL" id="KAE9353106.1"/>
    </source>
</evidence>
<sequence>MGRGFGYLLVNLSMVVAGIYESPCERTCWCIRKVSSSARGRVAMNQFAVVDGGGGRVGIK</sequence>
<evidence type="ECO:0000313" key="19">
    <source>
        <dbReference type="Proteomes" id="UP000476176"/>
    </source>
</evidence>
<dbReference type="EMBL" id="QXGE01000398">
    <property type="protein sequence ID" value="KAE9313606.1"/>
    <property type="molecule type" value="Genomic_DNA"/>
</dbReference>
<keyword evidence="1" id="KW-0732">Signal</keyword>
<evidence type="ECO:0000313" key="20">
    <source>
        <dbReference type="Proteomes" id="UP000486351"/>
    </source>
</evidence>
<evidence type="ECO:0000313" key="17">
    <source>
        <dbReference type="Proteomes" id="UP000441208"/>
    </source>
</evidence>
<accession>A0A6A3L312</accession>
<dbReference type="Proteomes" id="UP000460718">
    <property type="component" value="Unassembled WGS sequence"/>
</dbReference>
<evidence type="ECO:0000313" key="13">
    <source>
        <dbReference type="Proteomes" id="UP000433483"/>
    </source>
</evidence>
<dbReference type="EMBL" id="QXFW01000383">
    <property type="protein sequence ID" value="KAE9014016.1"/>
    <property type="molecule type" value="Genomic_DNA"/>
</dbReference>
<comment type="caution">
    <text evidence="3">The sequence shown here is derived from an EMBL/GenBank/DDBJ whole genome shotgun (WGS) entry which is preliminary data.</text>
</comment>
<dbReference type="Proteomes" id="UP000440367">
    <property type="component" value="Unassembled WGS sequence"/>
</dbReference>
<evidence type="ECO:0000313" key="4">
    <source>
        <dbReference type="EMBL" id="KAE9113792.1"/>
    </source>
</evidence>
<dbReference type="Proteomes" id="UP000486351">
    <property type="component" value="Unassembled WGS sequence"/>
</dbReference>
<dbReference type="OrthoDB" id="10271652at2759"/>
<dbReference type="Proteomes" id="UP000440732">
    <property type="component" value="Unassembled WGS sequence"/>
</dbReference>
<dbReference type="AlphaFoldDB" id="A0A6A3L312"/>
<dbReference type="EMBL" id="QXFX01000413">
    <property type="protein sequence ID" value="KAE9116682.1"/>
    <property type="molecule type" value="Genomic_DNA"/>
</dbReference>
<dbReference type="EMBL" id="QXGC01000399">
    <property type="protein sequence ID" value="KAE9237583.1"/>
    <property type="molecule type" value="Genomic_DNA"/>
</dbReference>
<evidence type="ECO:0000313" key="8">
    <source>
        <dbReference type="EMBL" id="KAE9237583.1"/>
    </source>
</evidence>
<evidence type="ECO:0000313" key="14">
    <source>
        <dbReference type="Proteomes" id="UP000437068"/>
    </source>
</evidence>
<dbReference type="EMBL" id="QXGA01000404">
    <property type="protein sequence ID" value="KAE9146484.1"/>
    <property type="molecule type" value="Genomic_DNA"/>
</dbReference>
<evidence type="ECO:0000313" key="5">
    <source>
        <dbReference type="EMBL" id="KAE9116682.1"/>
    </source>
</evidence>
<evidence type="ECO:0000313" key="18">
    <source>
        <dbReference type="Proteomes" id="UP000460718"/>
    </source>
</evidence>
<dbReference type="EMBL" id="QXGB01000428">
    <property type="protein sequence ID" value="KAE9215341.1"/>
    <property type="molecule type" value="Genomic_DNA"/>
</dbReference>
<protein>
    <recommendedName>
        <fullName evidence="22">Pectate lyase</fullName>
    </recommendedName>
</protein>
<feature type="chain" id="PRO_5036380009" description="Pectate lyase" evidence="1">
    <location>
        <begin position="18"/>
        <end position="60"/>
    </location>
</feature>
<dbReference type="Proteomes" id="UP000488956">
    <property type="component" value="Unassembled WGS sequence"/>
</dbReference>
<feature type="signal peptide" evidence="1">
    <location>
        <begin position="1"/>
        <end position="17"/>
    </location>
</feature>
<gene>
    <name evidence="10" type="ORF">PF001_g8662</name>
    <name evidence="9" type="ORF">PF002_g10646</name>
    <name evidence="8" type="ORF">PF004_g8530</name>
    <name evidence="7" type="ORF">PF005_g9475</name>
    <name evidence="6" type="ORF">PF006_g8748</name>
    <name evidence="4" type="ORF">PF007_g10618</name>
    <name evidence="11" type="ORF">PF008_g5144</name>
    <name evidence="2" type="ORF">PF009_g10571</name>
    <name evidence="5" type="ORF">PF010_g8873</name>
    <name evidence="3" type="ORF">PF011_g8241</name>
</gene>